<dbReference type="Gene3D" id="1.10.10.1450">
    <property type="match status" value="1"/>
</dbReference>
<evidence type="ECO:0000313" key="4">
    <source>
        <dbReference type="Proteomes" id="UP001558652"/>
    </source>
</evidence>
<dbReference type="AlphaFoldDB" id="A0ABD0Y5G9"/>
<dbReference type="EMBL" id="JBFDAA010000013">
    <property type="protein sequence ID" value="KAL1122671.1"/>
    <property type="molecule type" value="Genomic_DNA"/>
</dbReference>
<evidence type="ECO:0000256" key="1">
    <source>
        <dbReference type="ARBA" id="ARBA00022723"/>
    </source>
</evidence>
<dbReference type="Pfam" id="PF17906">
    <property type="entry name" value="HTH_48"/>
    <property type="match status" value="1"/>
</dbReference>
<organism evidence="3 4">
    <name type="scientific">Ranatra chinensis</name>
    <dbReference type="NCBI Taxonomy" id="642074"/>
    <lineage>
        <taxon>Eukaryota</taxon>
        <taxon>Metazoa</taxon>
        <taxon>Ecdysozoa</taxon>
        <taxon>Arthropoda</taxon>
        <taxon>Hexapoda</taxon>
        <taxon>Insecta</taxon>
        <taxon>Pterygota</taxon>
        <taxon>Neoptera</taxon>
        <taxon>Paraneoptera</taxon>
        <taxon>Hemiptera</taxon>
        <taxon>Heteroptera</taxon>
        <taxon>Panheteroptera</taxon>
        <taxon>Nepomorpha</taxon>
        <taxon>Nepidae</taxon>
        <taxon>Ranatrinae</taxon>
        <taxon>Ranatra</taxon>
    </lineage>
</organism>
<dbReference type="InterPro" id="IPR041426">
    <property type="entry name" value="Mos1_HTH"/>
</dbReference>
<dbReference type="InterPro" id="IPR050626">
    <property type="entry name" value="Peptidase_M16"/>
</dbReference>
<evidence type="ECO:0000313" key="3">
    <source>
        <dbReference type="EMBL" id="KAL1122671.1"/>
    </source>
</evidence>
<sequence length="101" mass="11288">MRYDNILKSAEDKRIYRGLELNNGMKVLLISDPTTDKSAAALSVGIGKKAAETCRKICAVYGEDAVIEHVCQKWFSRFRSGNLLFMTHLALAGQQRLIVTK</sequence>
<dbReference type="SUPFAM" id="SSF63411">
    <property type="entry name" value="LuxS/MPP-like metallohydrolase"/>
    <property type="match status" value="1"/>
</dbReference>
<accession>A0ABD0Y5G9</accession>
<proteinExistence type="predicted"/>
<reference evidence="3 4" key="1">
    <citation type="submission" date="2024-07" db="EMBL/GenBank/DDBJ databases">
        <title>Chromosome-level genome assembly of the water stick insect Ranatra chinensis (Heteroptera: Nepidae).</title>
        <authorList>
            <person name="Liu X."/>
        </authorList>
    </citation>
    <scope>NUCLEOTIDE SEQUENCE [LARGE SCALE GENOMIC DNA]</scope>
    <source>
        <strain evidence="3">Cailab_2021Rc</strain>
        <tissue evidence="3">Muscle</tissue>
    </source>
</reference>
<dbReference type="GO" id="GO:0046872">
    <property type="term" value="F:metal ion binding"/>
    <property type="evidence" value="ECO:0007669"/>
    <property type="project" value="UniProtKB-KW"/>
</dbReference>
<dbReference type="Proteomes" id="UP001558652">
    <property type="component" value="Unassembled WGS sequence"/>
</dbReference>
<protein>
    <recommendedName>
        <fullName evidence="2">Mos1 transposase HTH domain-containing protein</fullName>
    </recommendedName>
</protein>
<comment type="caution">
    <text evidence="3">The sequence shown here is derived from an EMBL/GenBank/DDBJ whole genome shotgun (WGS) entry which is preliminary data.</text>
</comment>
<gene>
    <name evidence="3" type="ORF">AAG570_002998</name>
</gene>
<name>A0ABD0Y5G9_9HEMI</name>
<dbReference type="PANTHER" id="PTHR43690">
    <property type="entry name" value="NARDILYSIN"/>
    <property type="match status" value="1"/>
</dbReference>
<keyword evidence="4" id="KW-1185">Reference proteome</keyword>
<keyword evidence="1" id="KW-0479">Metal-binding</keyword>
<dbReference type="InterPro" id="IPR011249">
    <property type="entry name" value="Metalloenz_LuxS/M16"/>
</dbReference>
<dbReference type="PANTHER" id="PTHR43690:SF18">
    <property type="entry name" value="INSULIN-DEGRADING ENZYME-RELATED"/>
    <property type="match status" value="1"/>
</dbReference>
<evidence type="ECO:0000259" key="2">
    <source>
        <dbReference type="Pfam" id="PF17906"/>
    </source>
</evidence>
<feature type="domain" description="Mos1 transposase HTH" evidence="2">
    <location>
        <begin position="47"/>
        <end position="82"/>
    </location>
</feature>